<dbReference type="AlphaFoldDB" id="A0A0J7L3B4"/>
<keyword evidence="2" id="KW-0675">Receptor</keyword>
<dbReference type="Proteomes" id="UP000036403">
    <property type="component" value="Unassembled WGS sequence"/>
</dbReference>
<protein>
    <submittedName>
        <fullName evidence="2">Nuclear hormone receptor hr38</fullName>
    </submittedName>
</protein>
<gene>
    <name evidence="2" type="ORF">RF55_2582</name>
</gene>
<evidence type="ECO:0000256" key="1">
    <source>
        <dbReference type="SAM" id="MobiDB-lite"/>
    </source>
</evidence>
<dbReference type="PaxDb" id="67767-A0A0J7L3B4"/>
<organism evidence="2 3">
    <name type="scientific">Lasius niger</name>
    <name type="common">Black garden ant</name>
    <dbReference type="NCBI Taxonomy" id="67767"/>
    <lineage>
        <taxon>Eukaryota</taxon>
        <taxon>Metazoa</taxon>
        <taxon>Ecdysozoa</taxon>
        <taxon>Arthropoda</taxon>
        <taxon>Hexapoda</taxon>
        <taxon>Insecta</taxon>
        <taxon>Pterygota</taxon>
        <taxon>Neoptera</taxon>
        <taxon>Endopterygota</taxon>
        <taxon>Hymenoptera</taxon>
        <taxon>Apocrita</taxon>
        <taxon>Aculeata</taxon>
        <taxon>Formicoidea</taxon>
        <taxon>Formicidae</taxon>
        <taxon>Formicinae</taxon>
        <taxon>Lasius</taxon>
        <taxon>Lasius</taxon>
    </lineage>
</organism>
<feature type="region of interest" description="Disordered" evidence="1">
    <location>
        <begin position="20"/>
        <end position="39"/>
    </location>
</feature>
<dbReference type="EMBL" id="LBMM01000987">
    <property type="protein sequence ID" value="KMQ97103.1"/>
    <property type="molecule type" value="Genomic_DNA"/>
</dbReference>
<evidence type="ECO:0000313" key="2">
    <source>
        <dbReference type="EMBL" id="KMQ97103.1"/>
    </source>
</evidence>
<sequence length="143" mass="15745">MLTTVEDSTGNTEATAAAVGVAAHHHHHHHHHHQHPQHRGAIAVARHLGVEQQERSATAPIHLTTATPYHQVTIAADTNNNHDHHRNLEHHAAQRHDHWNKCKSDKRDARDRERITHKLLTANGGYGDGDGGDGGDDGGGWLR</sequence>
<feature type="region of interest" description="Disordered" evidence="1">
    <location>
        <begin position="120"/>
        <end position="143"/>
    </location>
</feature>
<dbReference type="OrthoDB" id="7614815at2759"/>
<dbReference type="STRING" id="67767.A0A0J7L3B4"/>
<accession>A0A0J7L3B4</accession>
<proteinExistence type="predicted"/>
<keyword evidence="3" id="KW-1185">Reference proteome</keyword>
<evidence type="ECO:0000313" key="3">
    <source>
        <dbReference type="Proteomes" id="UP000036403"/>
    </source>
</evidence>
<name>A0A0J7L3B4_LASNI</name>
<comment type="caution">
    <text evidence="2">The sequence shown here is derived from an EMBL/GenBank/DDBJ whole genome shotgun (WGS) entry which is preliminary data.</text>
</comment>
<reference evidence="2 3" key="1">
    <citation type="submission" date="2015-04" db="EMBL/GenBank/DDBJ databases">
        <title>Lasius niger genome sequencing.</title>
        <authorList>
            <person name="Konorov E.A."/>
            <person name="Nikitin M.A."/>
            <person name="Kirill M.V."/>
            <person name="Chang P."/>
        </authorList>
    </citation>
    <scope>NUCLEOTIDE SEQUENCE [LARGE SCALE GENOMIC DNA]</scope>
    <source>
        <tissue evidence="2">Whole</tissue>
    </source>
</reference>
<feature type="compositionally biased region" description="Basic residues" evidence="1">
    <location>
        <begin position="23"/>
        <end position="38"/>
    </location>
</feature>